<organism evidence="7 8">
    <name type="scientific">Capsaspora owczarzaki (strain ATCC 30864)</name>
    <dbReference type="NCBI Taxonomy" id="595528"/>
    <lineage>
        <taxon>Eukaryota</taxon>
        <taxon>Filasterea</taxon>
        <taxon>Capsaspora</taxon>
    </lineage>
</organism>
<dbReference type="AlphaFoldDB" id="A0A0D2VZD6"/>
<feature type="compositionally biased region" description="Low complexity" evidence="5">
    <location>
        <begin position="7"/>
        <end position="22"/>
    </location>
</feature>
<dbReference type="FunFam" id="3.40.30.10:FF:000093">
    <property type="entry name" value="Glutaredoxin 2"/>
    <property type="match status" value="1"/>
</dbReference>
<dbReference type="NCBIfam" id="TIGR02180">
    <property type="entry name" value="GRX_euk"/>
    <property type="match status" value="1"/>
</dbReference>
<dbReference type="InterPro" id="IPR014025">
    <property type="entry name" value="Glutaredoxin_subgr"/>
</dbReference>
<evidence type="ECO:0000313" key="7">
    <source>
        <dbReference type="EMBL" id="KJE97197.1"/>
    </source>
</evidence>
<dbReference type="OrthoDB" id="418495at2759"/>
<dbReference type="eggNOG" id="KOG1752">
    <property type="taxonomic scope" value="Eukaryota"/>
</dbReference>
<dbReference type="PROSITE" id="PS51354">
    <property type="entry name" value="GLUTAREDOXIN_2"/>
    <property type="match status" value="1"/>
</dbReference>
<dbReference type="Proteomes" id="UP000008743">
    <property type="component" value="Unassembled WGS sequence"/>
</dbReference>
<dbReference type="PROSITE" id="PS00195">
    <property type="entry name" value="GLUTAREDOXIN_1"/>
    <property type="match status" value="1"/>
</dbReference>
<dbReference type="PANTHER" id="PTHR45694">
    <property type="entry name" value="GLUTAREDOXIN 2"/>
    <property type="match status" value="1"/>
</dbReference>
<evidence type="ECO:0000259" key="6">
    <source>
        <dbReference type="Pfam" id="PF00462"/>
    </source>
</evidence>
<dbReference type="InterPro" id="IPR002109">
    <property type="entry name" value="Glutaredoxin"/>
</dbReference>
<dbReference type="GO" id="GO:0015038">
    <property type="term" value="F:glutathione disulfide oxidoreductase activity"/>
    <property type="evidence" value="ECO:0007669"/>
    <property type="project" value="TreeGrafter"/>
</dbReference>
<gene>
    <name evidence="7" type="ORF">CAOG_007643</name>
</gene>
<protein>
    <submittedName>
        <fullName evidence="7">Glutaredoxin-C3</fullName>
    </submittedName>
</protein>
<dbReference type="PRINTS" id="PR00160">
    <property type="entry name" value="GLUTAREDOXIN"/>
</dbReference>
<keyword evidence="2" id="KW-0249">Electron transport</keyword>
<dbReference type="Gene3D" id="3.40.30.10">
    <property type="entry name" value="Glutaredoxin"/>
    <property type="match status" value="1"/>
</dbReference>
<dbReference type="SUPFAM" id="SSF52833">
    <property type="entry name" value="Thioredoxin-like"/>
    <property type="match status" value="1"/>
</dbReference>
<proteinExistence type="predicted"/>
<dbReference type="GO" id="GO:0005737">
    <property type="term" value="C:cytoplasm"/>
    <property type="evidence" value="ECO:0007669"/>
    <property type="project" value="TreeGrafter"/>
</dbReference>
<dbReference type="FunCoup" id="A0A0D2VZD6">
    <property type="interactions" value="174"/>
</dbReference>
<evidence type="ECO:0000256" key="2">
    <source>
        <dbReference type="ARBA" id="ARBA00022982"/>
    </source>
</evidence>
<dbReference type="RefSeq" id="XP_004343517.1">
    <property type="nucleotide sequence ID" value="XM_004343467.2"/>
</dbReference>
<feature type="domain" description="Glutaredoxin" evidence="6">
    <location>
        <begin position="107"/>
        <end position="169"/>
    </location>
</feature>
<evidence type="ECO:0000256" key="3">
    <source>
        <dbReference type="ARBA" id="ARBA00023157"/>
    </source>
</evidence>
<evidence type="ECO:0000256" key="1">
    <source>
        <dbReference type="ARBA" id="ARBA00022448"/>
    </source>
</evidence>
<sequence length="190" mass="19771">MLRRVASTLPSSLFRRSSPSSSSSSLRRAALAIAPGAPSASPSASAPSASASSSHRLTTLLAVTAAVCLFSTCAVSTAFAASHPPTSDSIMSANRKLIDEFVASNTVAIFSKSYCPYCKRVKALFDSIGVKYTAIELDTHPDGSGIQSELINVTGQRTVPNVFVRGTHIGGSDDTHAAQKSGRLQKLLDA</sequence>
<dbReference type="InterPro" id="IPR011899">
    <property type="entry name" value="Glutaredoxin_euk/vir"/>
</dbReference>
<dbReference type="EMBL" id="KE346373">
    <property type="protein sequence ID" value="KJE97197.1"/>
    <property type="molecule type" value="Genomic_DNA"/>
</dbReference>
<keyword evidence="8" id="KW-1185">Reference proteome</keyword>
<dbReference type="STRING" id="595528.A0A0D2VZD6"/>
<dbReference type="CDD" id="cd03419">
    <property type="entry name" value="GRX_GRXh_1_2_like"/>
    <property type="match status" value="1"/>
</dbReference>
<dbReference type="PhylomeDB" id="A0A0D2VZD6"/>
<reference evidence="8" key="1">
    <citation type="submission" date="2011-02" db="EMBL/GenBank/DDBJ databases">
        <title>The Genome Sequence of Capsaspora owczarzaki ATCC 30864.</title>
        <authorList>
            <person name="Russ C."/>
            <person name="Cuomo C."/>
            <person name="Burger G."/>
            <person name="Gray M.W."/>
            <person name="Holland P.W.H."/>
            <person name="King N."/>
            <person name="Lang F.B.F."/>
            <person name="Roger A.J."/>
            <person name="Ruiz-Trillo I."/>
            <person name="Young S.K."/>
            <person name="Zeng Q."/>
            <person name="Gargeya S."/>
            <person name="Alvarado L."/>
            <person name="Berlin A."/>
            <person name="Chapman S.B."/>
            <person name="Chen Z."/>
            <person name="Freedman E."/>
            <person name="Gellesch M."/>
            <person name="Goldberg J."/>
            <person name="Griggs A."/>
            <person name="Gujja S."/>
            <person name="Heilman E."/>
            <person name="Heiman D."/>
            <person name="Howarth C."/>
            <person name="Mehta T."/>
            <person name="Neiman D."/>
            <person name="Pearson M."/>
            <person name="Roberts A."/>
            <person name="Saif S."/>
            <person name="Shea T."/>
            <person name="Shenoy N."/>
            <person name="Sisk P."/>
            <person name="Stolte C."/>
            <person name="Sykes S."/>
            <person name="White J."/>
            <person name="Yandava C."/>
            <person name="Haas B."/>
            <person name="Nusbaum C."/>
            <person name="Birren B."/>
        </authorList>
    </citation>
    <scope>NUCLEOTIDE SEQUENCE</scope>
    <source>
        <strain evidence="8">ATCC 30864</strain>
    </source>
</reference>
<keyword evidence="3" id="KW-1015">Disulfide bond</keyword>
<dbReference type="InterPro" id="IPR036249">
    <property type="entry name" value="Thioredoxin-like_sf"/>
</dbReference>
<dbReference type="Pfam" id="PF00462">
    <property type="entry name" value="Glutaredoxin"/>
    <property type="match status" value="1"/>
</dbReference>
<evidence type="ECO:0000256" key="5">
    <source>
        <dbReference type="SAM" id="MobiDB-lite"/>
    </source>
</evidence>
<name>A0A0D2VZD6_CAPO3</name>
<feature type="region of interest" description="Disordered" evidence="5">
    <location>
        <begin position="1"/>
        <end position="22"/>
    </location>
</feature>
<evidence type="ECO:0000256" key="4">
    <source>
        <dbReference type="ARBA" id="ARBA00023284"/>
    </source>
</evidence>
<dbReference type="PANTHER" id="PTHR45694:SF18">
    <property type="entry name" value="GLUTAREDOXIN-1-RELATED"/>
    <property type="match status" value="1"/>
</dbReference>
<dbReference type="InterPro" id="IPR011767">
    <property type="entry name" value="GLR_AS"/>
</dbReference>
<keyword evidence="4" id="KW-0676">Redox-active center</keyword>
<accession>A0A0D2VZD6</accession>
<dbReference type="OMA" id="DTRRICI"/>
<evidence type="ECO:0000313" key="8">
    <source>
        <dbReference type="Proteomes" id="UP000008743"/>
    </source>
</evidence>
<keyword evidence="1" id="KW-0813">Transport</keyword>
<dbReference type="GO" id="GO:0034599">
    <property type="term" value="P:cellular response to oxidative stress"/>
    <property type="evidence" value="ECO:0007669"/>
    <property type="project" value="TreeGrafter"/>
</dbReference>
<dbReference type="InParanoid" id="A0A0D2VZD6"/>